<name>A0A9W9TGK0_PENCI</name>
<evidence type="ECO:0000313" key="2">
    <source>
        <dbReference type="EMBL" id="KAJ5220685.1"/>
    </source>
</evidence>
<dbReference type="RefSeq" id="XP_056495608.1">
    <property type="nucleotide sequence ID" value="XM_056648477.1"/>
</dbReference>
<protein>
    <recommendedName>
        <fullName evidence="1">Protein kinase domain-containing protein</fullName>
    </recommendedName>
</protein>
<dbReference type="GO" id="GO:0004674">
    <property type="term" value="F:protein serine/threonine kinase activity"/>
    <property type="evidence" value="ECO:0007669"/>
    <property type="project" value="InterPro"/>
</dbReference>
<dbReference type="PROSITE" id="PS50011">
    <property type="entry name" value="PROTEIN_KINASE_DOM"/>
    <property type="match status" value="1"/>
</dbReference>
<dbReference type="EMBL" id="JAPQKT010000009">
    <property type="protein sequence ID" value="KAJ5220685.1"/>
    <property type="molecule type" value="Genomic_DNA"/>
</dbReference>
<reference evidence="2" key="2">
    <citation type="journal article" date="2023" name="IMA Fungus">
        <title>Comparative genomic study of the Penicillium genus elucidates a diverse pangenome and 15 lateral gene transfer events.</title>
        <authorList>
            <person name="Petersen C."/>
            <person name="Sorensen T."/>
            <person name="Nielsen M.R."/>
            <person name="Sondergaard T.E."/>
            <person name="Sorensen J.L."/>
            <person name="Fitzpatrick D.A."/>
            <person name="Frisvad J.C."/>
            <person name="Nielsen K.L."/>
        </authorList>
    </citation>
    <scope>NUCLEOTIDE SEQUENCE</scope>
    <source>
        <strain evidence="2">IBT 23319</strain>
    </source>
</reference>
<dbReference type="Pfam" id="PF00069">
    <property type="entry name" value="Pkinase"/>
    <property type="match status" value="1"/>
</dbReference>
<dbReference type="PANTHER" id="PTHR13954:SF6">
    <property type="entry name" value="NON-SPECIFIC SERINE_THREONINE PROTEIN KINASE"/>
    <property type="match status" value="1"/>
</dbReference>
<dbReference type="GO" id="GO:0004521">
    <property type="term" value="F:RNA endonuclease activity"/>
    <property type="evidence" value="ECO:0007669"/>
    <property type="project" value="InterPro"/>
</dbReference>
<comment type="caution">
    <text evidence="2">The sequence shown here is derived from an EMBL/GenBank/DDBJ whole genome shotgun (WGS) entry which is preliminary data.</text>
</comment>
<proteinExistence type="predicted"/>
<dbReference type="GeneID" id="81387644"/>
<dbReference type="InterPro" id="IPR000719">
    <property type="entry name" value="Prot_kinase_dom"/>
</dbReference>
<reference evidence="2" key="1">
    <citation type="submission" date="2022-11" db="EMBL/GenBank/DDBJ databases">
        <authorList>
            <person name="Petersen C."/>
        </authorList>
    </citation>
    <scope>NUCLEOTIDE SEQUENCE</scope>
    <source>
        <strain evidence="2">IBT 23319</strain>
    </source>
</reference>
<dbReference type="InterPro" id="IPR045133">
    <property type="entry name" value="IRE1/2-like"/>
</dbReference>
<dbReference type="GO" id="GO:0036498">
    <property type="term" value="P:IRE1-mediated unfolded protein response"/>
    <property type="evidence" value="ECO:0007669"/>
    <property type="project" value="TreeGrafter"/>
</dbReference>
<dbReference type="GO" id="GO:0005524">
    <property type="term" value="F:ATP binding"/>
    <property type="evidence" value="ECO:0007669"/>
    <property type="project" value="InterPro"/>
</dbReference>
<dbReference type="GO" id="GO:1990604">
    <property type="term" value="C:IRE1-TRAF2-ASK1 complex"/>
    <property type="evidence" value="ECO:0007669"/>
    <property type="project" value="TreeGrafter"/>
</dbReference>
<dbReference type="AlphaFoldDB" id="A0A9W9TGK0"/>
<evidence type="ECO:0000313" key="3">
    <source>
        <dbReference type="Proteomes" id="UP001147733"/>
    </source>
</evidence>
<gene>
    <name evidence="2" type="ORF">N7469_009572</name>
</gene>
<dbReference type="SUPFAM" id="SSF56112">
    <property type="entry name" value="Protein kinase-like (PK-like)"/>
    <property type="match status" value="1"/>
</dbReference>
<dbReference type="Gene3D" id="1.10.510.10">
    <property type="entry name" value="Transferase(Phosphotransferase) domain 1"/>
    <property type="match status" value="1"/>
</dbReference>
<dbReference type="InterPro" id="IPR011009">
    <property type="entry name" value="Kinase-like_dom_sf"/>
</dbReference>
<dbReference type="Proteomes" id="UP001147733">
    <property type="component" value="Unassembled WGS sequence"/>
</dbReference>
<feature type="domain" description="Protein kinase" evidence="1">
    <location>
        <begin position="10"/>
        <end position="239"/>
    </location>
</feature>
<dbReference type="OrthoDB" id="4062651at2759"/>
<evidence type="ECO:0000259" key="1">
    <source>
        <dbReference type="PROSITE" id="PS50011"/>
    </source>
</evidence>
<organism evidence="2 3">
    <name type="scientific">Penicillium citrinum</name>
    <dbReference type="NCBI Taxonomy" id="5077"/>
    <lineage>
        <taxon>Eukaryota</taxon>
        <taxon>Fungi</taxon>
        <taxon>Dikarya</taxon>
        <taxon>Ascomycota</taxon>
        <taxon>Pezizomycotina</taxon>
        <taxon>Eurotiomycetes</taxon>
        <taxon>Eurotiomycetidae</taxon>
        <taxon>Eurotiales</taxon>
        <taxon>Aspergillaceae</taxon>
        <taxon>Penicillium</taxon>
    </lineage>
</organism>
<dbReference type="GO" id="GO:0070059">
    <property type="term" value="P:intrinsic apoptotic signaling pathway in response to endoplasmic reticulum stress"/>
    <property type="evidence" value="ECO:0007669"/>
    <property type="project" value="TreeGrafter"/>
</dbReference>
<dbReference type="PANTHER" id="PTHR13954">
    <property type="entry name" value="IRE1-RELATED"/>
    <property type="match status" value="1"/>
</dbReference>
<accession>A0A9W9TGK0</accession>
<keyword evidence="3" id="KW-1185">Reference proteome</keyword>
<dbReference type="GO" id="GO:0051082">
    <property type="term" value="F:unfolded protein binding"/>
    <property type="evidence" value="ECO:0007669"/>
    <property type="project" value="TreeGrafter"/>
</dbReference>
<sequence>MEIIQKNESFKFSEAAGRLMFSYVGVFAKQDGKLYYGKWRERFSTPETLDDLQDIKEVATEDVRPELKTTWSSGYVEACEVIRKNPHPNIVTYYGVTKANGKVSGICFKRYVEILDLTFNPRHWNKQMFRERRPELVQGEVKDRLDGLRAGILHLHSLGLFHNDINPGNVMLDEDGNFILIDFDSCRHIGEDLKVSKTGRTYGWHDPDVKNALPKNDLDAFEELRIWMIGSSDERYIFP</sequence>